<dbReference type="Gene3D" id="3.20.20.70">
    <property type="entry name" value="Aldolase class I"/>
    <property type="match status" value="1"/>
</dbReference>
<dbReference type="EMBL" id="JQIF01000110">
    <property type="protein sequence ID" value="KGJ51478.1"/>
    <property type="molecule type" value="Genomic_DNA"/>
</dbReference>
<gene>
    <name evidence="9 12" type="primary">trpC</name>
    <name evidence="11" type="ORF">CIAN88_20150</name>
    <name evidence="13" type="ORF">GT664_00960</name>
    <name evidence="12" type="ORF">MKC95_12400</name>
</gene>
<dbReference type="Proteomes" id="UP000604383">
    <property type="component" value="Unassembled WGS sequence"/>
</dbReference>
<dbReference type="Pfam" id="PF00218">
    <property type="entry name" value="IGPS"/>
    <property type="match status" value="1"/>
</dbReference>
<evidence type="ECO:0000313" key="13">
    <source>
        <dbReference type="EMBL" id="MZH54352.1"/>
    </source>
</evidence>
<dbReference type="PANTHER" id="PTHR22854:SF2">
    <property type="entry name" value="INDOLE-3-GLYCEROL-PHOSPHATE SYNTHASE"/>
    <property type="match status" value="1"/>
</dbReference>
<accession>A0A099I3N3</accession>
<keyword evidence="7 9" id="KW-0057">Aromatic amino acid biosynthesis</keyword>
<name>A0A099I3N3_CLOIN</name>
<evidence type="ECO:0000256" key="8">
    <source>
        <dbReference type="ARBA" id="ARBA00023239"/>
    </source>
</evidence>
<evidence type="ECO:0000256" key="9">
    <source>
        <dbReference type="HAMAP-Rule" id="MF_00134"/>
    </source>
</evidence>
<evidence type="ECO:0000256" key="7">
    <source>
        <dbReference type="ARBA" id="ARBA00023141"/>
    </source>
</evidence>
<evidence type="ECO:0000256" key="5">
    <source>
        <dbReference type="ARBA" id="ARBA00022793"/>
    </source>
</evidence>
<reference evidence="11 14" key="1">
    <citation type="submission" date="2014-08" db="EMBL/GenBank/DDBJ databases">
        <title>Clostridium innocuum, an unnegligible vancomycin-resistant pathogen causing extra-intestinal infections.</title>
        <authorList>
            <person name="Feng Y."/>
            <person name="Chiu C.-H."/>
        </authorList>
    </citation>
    <scope>NUCLEOTIDE SEQUENCE [LARGE SCALE GENOMIC DNA]</scope>
    <source>
        <strain evidence="11 14">AN88</strain>
    </source>
</reference>
<evidence type="ECO:0000313" key="14">
    <source>
        <dbReference type="Proteomes" id="UP000030008"/>
    </source>
</evidence>
<dbReference type="InterPro" id="IPR011060">
    <property type="entry name" value="RibuloseP-bd_barrel"/>
</dbReference>
<comment type="similarity">
    <text evidence="3 9">Belongs to the TrpC family.</text>
</comment>
<dbReference type="GO" id="GO:0004425">
    <property type="term" value="F:indole-3-glycerol-phosphate synthase activity"/>
    <property type="evidence" value="ECO:0007669"/>
    <property type="project" value="UniProtKB-UniRule"/>
</dbReference>
<dbReference type="UniPathway" id="UPA00035">
    <property type="reaction ID" value="UER00043"/>
</dbReference>
<dbReference type="RefSeq" id="WP_008816671.1">
    <property type="nucleotide sequence ID" value="NZ_AP025565.1"/>
</dbReference>
<dbReference type="InterPro" id="IPR013785">
    <property type="entry name" value="Aldolase_TIM"/>
</dbReference>
<sequence length="255" mass="28975">MILDTIIEKKKTTLEEELMRMLPREQGKIAKQMKLYDSLFVIGEIKKASPSKGVIVEDFSAARFANAYDEAGINAISILTERNFFQGGLENIEIARSVSDLPILRKDFIMDAREVVQTKRIGANMMLLIVAMLDDATLREFYQLARFLDLECIVEVHNEKELERALQLQPEIIGINNRDLHTFAVSLETTKRLASRIPADISIVSESGIFTHEDMEYVRKAGADAVLIGESFMRCPDIRTHLQELKYGSCKAVRY</sequence>
<evidence type="ECO:0000313" key="12">
    <source>
        <dbReference type="EMBL" id="MCR0233570.1"/>
    </source>
</evidence>
<dbReference type="Proteomes" id="UP000030008">
    <property type="component" value="Unassembled WGS sequence"/>
</dbReference>
<keyword evidence="8 9" id="KW-0456">Lyase</keyword>
<dbReference type="AlphaFoldDB" id="A0A099I3N3"/>
<reference evidence="12" key="3">
    <citation type="journal article" date="2022" name="Clin. Infect. Dis.">
        <title>Association between Clostridium innocuum and antibiotic-associated diarrhea in adults and children: A cross-sectional study and comparative genomics analysis.</title>
        <authorList>
            <person name="Cherny K.E."/>
            <person name="Muscat E.B."/>
            <person name="Balaji A."/>
            <person name="Mukherjee J."/>
            <person name="Ozer E.A."/>
            <person name="Angarone M.P."/>
            <person name="Hauser A.R."/>
            <person name="Sichel J.S."/>
            <person name="Amponsah E."/>
            <person name="Kociolek L.K."/>
        </authorList>
    </citation>
    <scope>NUCLEOTIDE SEQUENCE</scope>
    <source>
        <strain evidence="12">NU1-AC-029v</strain>
    </source>
</reference>
<protein>
    <recommendedName>
        <fullName evidence="9">Indole-3-glycerol phosphate synthase</fullName>
        <shortName evidence="9">IGPS</shortName>
        <ecNumber evidence="9">4.1.1.48</ecNumber>
    </recommendedName>
</protein>
<dbReference type="EC" id="4.1.1.48" evidence="9"/>
<comment type="caution">
    <text evidence="11">The sequence shown here is derived from an EMBL/GenBank/DDBJ whole genome shotgun (WGS) entry which is preliminary data.</text>
</comment>
<dbReference type="EMBL" id="JAKTMA010000020">
    <property type="protein sequence ID" value="MCR0233570.1"/>
    <property type="molecule type" value="Genomic_DNA"/>
</dbReference>
<dbReference type="GO" id="GO:0004640">
    <property type="term" value="F:phosphoribosylanthranilate isomerase activity"/>
    <property type="evidence" value="ECO:0007669"/>
    <property type="project" value="TreeGrafter"/>
</dbReference>
<dbReference type="CDD" id="cd00331">
    <property type="entry name" value="IGPS"/>
    <property type="match status" value="1"/>
</dbReference>
<evidence type="ECO:0000256" key="3">
    <source>
        <dbReference type="ARBA" id="ARBA00008737"/>
    </source>
</evidence>
<proteinExistence type="inferred from homology"/>
<dbReference type="PANTHER" id="PTHR22854">
    <property type="entry name" value="TRYPTOPHAN BIOSYNTHESIS PROTEIN"/>
    <property type="match status" value="1"/>
</dbReference>
<dbReference type="InterPro" id="IPR001468">
    <property type="entry name" value="Indole-3-GlycerolPSynthase_CS"/>
</dbReference>
<dbReference type="FunFam" id="3.20.20.70:FF:000024">
    <property type="entry name" value="Indole-3-glycerol phosphate synthase"/>
    <property type="match status" value="1"/>
</dbReference>
<comment type="pathway">
    <text evidence="2 9">Amino-acid biosynthesis; L-tryptophan biosynthesis; L-tryptophan from chorismate: step 4/5.</text>
</comment>
<evidence type="ECO:0000256" key="2">
    <source>
        <dbReference type="ARBA" id="ARBA00004696"/>
    </source>
</evidence>
<evidence type="ECO:0000256" key="4">
    <source>
        <dbReference type="ARBA" id="ARBA00022605"/>
    </source>
</evidence>
<evidence type="ECO:0000313" key="11">
    <source>
        <dbReference type="EMBL" id="KGJ51478.1"/>
    </source>
</evidence>
<dbReference type="SUPFAM" id="SSF51366">
    <property type="entry name" value="Ribulose-phoshate binding barrel"/>
    <property type="match status" value="1"/>
</dbReference>
<dbReference type="HAMAP" id="MF_00134_B">
    <property type="entry name" value="IGPS_B"/>
    <property type="match status" value="1"/>
</dbReference>
<keyword evidence="6 9" id="KW-0822">Tryptophan biosynthesis</keyword>
<dbReference type="Proteomes" id="UP001203972">
    <property type="component" value="Unassembled WGS sequence"/>
</dbReference>
<dbReference type="GO" id="GO:0000162">
    <property type="term" value="P:L-tryptophan biosynthetic process"/>
    <property type="evidence" value="ECO:0007669"/>
    <property type="project" value="UniProtKB-UniRule"/>
</dbReference>
<organism evidence="11 14">
    <name type="scientific">Clostridium innocuum</name>
    <dbReference type="NCBI Taxonomy" id="1522"/>
    <lineage>
        <taxon>Bacteria</taxon>
        <taxon>Bacillati</taxon>
        <taxon>Bacillota</taxon>
        <taxon>Clostridia</taxon>
        <taxon>Eubacteriales</taxon>
        <taxon>Clostridiaceae</taxon>
        <taxon>Clostridium</taxon>
    </lineage>
</organism>
<comment type="catalytic activity">
    <reaction evidence="1 9">
        <text>1-(2-carboxyphenylamino)-1-deoxy-D-ribulose 5-phosphate + H(+) = (1S,2R)-1-C-(indol-3-yl)glycerol 3-phosphate + CO2 + H2O</text>
        <dbReference type="Rhea" id="RHEA:23476"/>
        <dbReference type="ChEBI" id="CHEBI:15377"/>
        <dbReference type="ChEBI" id="CHEBI:15378"/>
        <dbReference type="ChEBI" id="CHEBI:16526"/>
        <dbReference type="ChEBI" id="CHEBI:58613"/>
        <dbReference type="ChEBI" id="CHEBI:58866"/>
        <dbReference type="EC" id="4.1.1.48"/>
    </reaction>
</comment>
<reference evidence="13" key="2">
    <citation type="journal article" date="2019" name="Nat. Med.">
        <title>A library of human gut bacterial isolates paired with longitudinal multiomics data enables mechanistic microbiome research.</title>
        <authorList>
            <person name="Poyet M."/>
            <person name="Groussin M."/>
            <person name="Gibbons S.M."/>
            <person name="Avila-Pacheco J."/>
            <person name="Jiang X."/>
            <person name="Kearney S.M."/>
            <person name="Perrotta A.R."/>
            <person name="Berdy B."/>
            <person name="Zhao S."/>
            <person name="Lieberman T.D."/>
            <person name="Swanson P.K."/>
            <person name="Smith M."/>
            <person name="Roesemann S."/>
            <person name="Alexander J.E."/>
            <person name="Rich S.A."/>
            <person name="Livny J."/>
            <person name="Vlamakis H."/>
            <person name="Clish C."/>
            <person name="Bullock K."/>
            <person name="Deik A."/>
            <person name="Scott J."/>
            <person name="Pierce K.A."/>
            <person name="Xavier R.J."/>
            <person name="Alm E.J."/>
        </authorList>
    </citation>
    <scope>NUCLEOTIDE SEQUENCE</scope>
    <source>
        <strain evidence="13">BIOML-A12</strain>
    </source>
</reference>
<dbReference type="InterPro" id="IPR013798">
    <property type="entry name" value="Indole-3-glycerol_P_synth_dom"/>
</dbReference>
<evidence type="ECO:0000256" key="6">
    <source>
        <dbReference type="ARBA" id="ARBA00022822"/>
    </source>
</evidence>
<dbReference type="InterPro" id="IPR045186">
    <property type="entry name" value="Indole-3-glycerol_P_synth"/>
</dbReference>
<dbReference type="PROSITE" id="PS00614">
    <property type="entry name" value="IGPS"/>
    <property type="match status" value="1"/>
</dbReference>
<keyword evidence="5 9" id="KW-0210">Decarboxylase</keyword>
<dbReference type="NCBIfam" id="NF001377">
    <property type="entry name" value="PRK00278.2-4"/>
    <property type="match status" value="1"/>
</dbReference>
<feature type="domain" description="Indole-3-glycerol phosphate synthase" evidence="10">
    <location>
        <begin position="23"/>
        <end position="245"/>
    </location>
</feature>
<evidence type="ECO:0000259" key="10">
    <source>
        <dbReference type="Pfam" id="PF00218"/>
    </source>
</evidence>
<dbReference type="EMBL" id="WWTN01000001">
    <property type="protein sequence ID" value="MZH54352.1"/>
    <property type="molecule type" value="Genomic_DNA"/>
</dbReference>
<evidence type="ECO:0000256" key="1">
    <source>
        <dbReference type="ARBA" id="ARBA00001633"/>
    </source>
</evidence>
<keyword evidence="4 9" id="KW-0028">Amino-acid biosynthesis</keyword>